<name>A0A1V9ZW84_9STRA</name>
<dbReference type="AlphaFoldDB" id="A0A1V9ZW84"/>
<dbReference type="STRING" id="74557.A0A1V9ZW84"/>
<evidence type="ECO:0000313" key="2">
    <source>
        <dbReference type="Proteomes" id="UP000243217"/>
    </source>
</evidence>
<dbReference type="GO" id="GO:0000070">
    <property type="term" value="P:mitotic sister chromatid segregation"/>
    <property type="evidence" value="ECO:0007669"/>
    <property type="project" value="TreeGrafter"/>
</dbReference>
<reference evidence="1 2" key="1">
    <citation type="journal article" date="2014" name="Genome Biol. Evol.">
        <title>The secreted proteins of Achlya hypogyna and Thraustotheca clavata identify the ancestral oomycete secretome and reveal gene acquisitions by horizontal gene transfer.</title>
        <authorList>
            <person name="Misner I."/>
            <person name="Blouin N."/>
            <person name="Leonard G."/>
            <person name="Richards T.A."/>
            <person name="Lane C.E."/>
        </authorList>
    </citation>
    <scope>NUCLEOTIDE SEQUENCE [LARGE SCALE GENOMIC DNA]</scope>
    <source>
        <strain evidence="1 2">ATCC 34112</strain>
    </source>
</reference>
<proteinExistence type="predicted"/>
<dbReference type="PANTHER" id="PTHR16199">
    <property type="entry name" value="CONDENSIN-2 COMPLEX SUBUNIT G2"/>
    <property type="match status" value="1"/>
</dbReference>
<accession>A0A1V9ZW84</accession>
<dbReference type="InterPro" id="IPR016024">
    <property type="entry name" value="ARM-type_fold"/>
</dbReference>
<organism evidence="1 2">
    <name type="scientific">Thraustotheca clavata</name>
    <dbReference type="NCBI Taxonomy" id="74557"/>
    <lineage>
        <taxon>Eukaryota</taxon>
        <taxon>Sar</taxon>
        <taxon>Stramenopiles</taxon>
        <taxon>Oomycota</taxon>
        <taxon>Saprolegniomycetes</taxon>
        <taxon>Saprolegniales</taxon>
        <taxon>Achlyaceae</taxon>
        <taxon>Thraustotheca</taxon>
    </lineage>
</organism>
<dbReference type="PANTHER" id="PTHR16199:SF4">
    <property type="entry name" value="CONDENSIN-2 COMPLEX SUBUNIT G2"/>
    <property type="match status" value="1"/>
</dbReference>
<dbReference type="GO" id="GO:0000796">
    <property type="term" value="C:condensin complex"/>
    <property type="evidence" value="ECO:0007669"/>
    <property type="project" value="TreeGrafter"/>
</dbReference>
<keyword evidence="2" id="KW-1185">Reference proteome</keyword>
<feature type="non-terminal residue" evidence="1">
    <location>
        <position position="1"/>
    </location>
</feature>
<gene>
    <name evidence="1" type="ORF">THRCLA_05323</name>
</gene>
<protein>
    <submittedName>
        <fullName evidence="1">Condensin-2 complex subunit G2</fullName>
    </submittedName>
</protein>
<dbReference type="Gene3D" id="1.25.10.10">
    <property type="entry name" value="Leucine-rich Repeat Variant"/>
    <property type="match status" value="1"/>
</dbReference>
<dbReference type="InterPro" id="IPR011989">
    <property type="entry name" value="ARM-like"/>
</dbReference>
<sequence length="676" mass="76154">HAANDIVRYHAAVLLFEGFPYQDPSFLREEMDACLQKQFDAFSMLLEDLAPTVRVVAVHGICKILSMYWELLPVDTIRKCLLKCFELVHDISSYTIRVAVIDGLLLVLENHLSHLILKPLLPQLAPFIHDKQEKVRVAVARLLVRVKSIRHMHFYDIVSIDECFRRLVLDKAKPSVAKPLTELFMNSYFPQGASGSSQVARTLSLIEKYPTASLVFYRNVYQFASVGSVCKLVVLLFKCLSEDIEEPIIVTACDVMLALLESIQAPLYKDRRYAECVAFLSSEISPSHLVAVFQSAKPIVISRLWHIIANLPPNNQEDLLFHALTQLEKLNETSSKVYLAGILNALRRWGQLPTFLDTLVESFQSQTDIMDPALVIACLEVLFGSEMTIQWSDDDGPLVSTVTQLADALTRQWPHLDVNVLPRLARILFSIALQRAIPHAKALVAEYKKGPMQENSVVFPFLDFVPPQVLMDMVHNTTTSSTKKKRKQSQVNPELVLELLPVLLDTSWICSTQLFEPSSMTFMVDMVSLAHENSTIATQFLAMLWTNPCISKDADSQEFVATTTVDLLRVVLLEESSLWLLEFIMKRGISKRAFWRHVLSAMTVNSSIVTHLQLSSWKPLMDAAIEKAALDNDVSLLSKLVESIPEAQEAAKAWTSRQTRANLDLLPSSVLNILEN</sequence>
<evidence type="ECO:0000313" key="1">
    <source>
        <dbReference type="EMBL" id="OQS02288.1"/>
    </source>
</evidence>
<dbReference type="OrthoDB" id="10062843at2759"/>
<comment type="caution">
    <text evidence="1">The sequence shown here is derived from an EMBL/GenBank/DDBJ whole genome shotgun (WGS) entry which is preliminary data.</text>
</comment>
<dbReference type="SUPFAM" id="SSF48371">
    <property type="entry name" value="ARM repeat"/>
    <property type="match status" value="1"/>
</dbReference>
<dbReference type="Proteomes" id="UP000243217">
    <property type="component" value="Unassembled WGS sequence"/>
</dbReference>
<dbReference type="EMBL" id="JNBS01001161">
    <property type="protein sequence ID" value="OQS02288.1"/>
    <property type="molecule type" value="Genomic_DNA"/>
</dbReference>
<dbReference type="GO" id="GO:0005634">
    <property type="term" value="C:nucleus"/>
    <property type="evidence" value="ECO:0007669"/>
    <property type="project" value="TreeGrafter"/>
</dbReference>